<dbReference type="InterPro" id="IPR004358">
    <property type="entry name" value="Sig_transdc_His_kin-like_C"/>
</dbReference>
<dbReference type="Pfam" id="PF00512">
    <property type="entry name" value="HisKA"/>
    <property type="match status" value="1"/>
</dbReference>
<protein>
    <recommendedName>
        <fullName evidence="3">histidine kinase</fullName>
        <ecNumber evidence="3">2.7.13.3</ecNumber>
    </recommendedName>
</protein>
<dbReference type="Pfam" id="PF00672">
    <property type="entry name" value="HAMP"/>
    <property type="match status" value="1"/>
</dbReference>
<evidence type="ECO:0000256" key="3">
    <source>
        <dbReference type="ARBA" id="ARBA00012438"/>
    </source>
</evidence>
<dbReference type="SMART" id="SM00387">
    <property type="entry name" value="HATPase_c"/>
    <property type="match status" value="1"/>
</dbReference>
<dbReference type="InterPro" id="IPR003594">
    <property type="entry name" value="HATPase_dom"/>
</dbReference>
<keyword evidence="7" id="KW-1133">Transmembrane helix</keyword>
<keyword evidence="6" id="KW-0418">Kinase</keyword>
<dbReference type="SUPFAM" id="SSF158472">
    <property type="entry name" value="HAMP domain-like"/>
    <property type="match status" value="1"/>
</dbReference>
<dbReference type="PROSITE" id="PS50109">
    <property type="entry name" value="HIS_KIN"/>
    <property type="match status" value="1"/>
</dbReference>
<evidence type="ECO:0000256" key="2">
    <source>
        <dbReference type="ARBA" id="ARBA00004370"/>
    </source>
</evidence>
<dbReference type="SUPFAM" id="SSF55785">
    <property type="entry name" value="PYP-like sensor domain (PAS domain)"/>
    <property type="match status" value="1"/>
</dbReference>
<dbReference type="CDD" id="cd06225">
    <property type="entry name" value="HAMP"/>
    <property type="match status" value="1"/>
</dbReference>
<feature type="domain" description="HAMP" evidence="9">
    <location>
        <begin position="308"/>
        <end position="360"/>
    </location>
</feature>
<evidence type="ECO:0000256" key="4">
    <source>
        <dbReference type="ARBA" id="ARBA00022553"/>
    </source>
</evidence>
<dbReference type="Gene3D" id="3.30.565.10">
    <property type="entry name" value="Histidine kinase-like ATPase, C-terminal domain"/>
    <property type="match status" value="1"/>
</dbReference>
<accession>A0A6S6U7I5</accession>
<dbReference type="InterPro" id="IPR036890">
    <property type="entry name" value="HATPase_C_sf"/>
</dbReference>
<keyword evidence="4" id="KW-0597">Phosphoprotein</keyword>
<dbReference type="Gene3D" id="1.10.287.130">
    <property type="match status" value="1"/>
</dbReference>
<evidence type="ECO:0000256" key="6">
    <source>
        <dbReference type="ARBA" id="ARBA00022777"/>
    </source>
</evidence>
<comment type="catalytic activity">
    <reaction evidence="1">
        <text>ATP + protein L-histidine = ADP + protein N-phospho-L-histidine.</text>
        <dbReference type="EC" id="2.7.13.3"/>
    </reaction>
</comment>
<evidence type="ECO:0000256" key="1">
    <source>
        <dbReference type="ARBA" id="ARBA00000085"/>
    </source>
</evidence>
<dbReference type="InterPro" id="IPR003661">
    <property type="entry name" value="HisK_dim/P_dom"/>
</dbReference>
<sequence length="735" mass="83023">MVLTVRNVIFQVLPVVVTIILLVISMTLLDISTNNPAESNRLAPWMVTLNLITLTILFLMIVFNLVRALLKLRAKKTGSRYTLKLMTAFAVLTLTPVLVVSFFSMNFLGDRIDSWYNVSIENALDDSIELSQRSLKKGMSLHLRDIELMASEMFQRDESEYSYYLEQKRRDMNAKEMLLLDSKKRVIAYSSVENGDLFQYFPRPGMFPIVENRGFYLELEPDADEELYSRVAVTMQKDRWNESYILTAVFPVTHRFTDLSKSVQSARDEYASLKIQRNSIKSGFRWSLFIIMVLSVLFALWAAFIYSQRLTSPIRGLLDGTLAVASGDLEKKLPVSSSDDFSALTCAFNTMTSRLSTAQRESETSRQQVQFQHDYLNIVLNHLTSGVMTFDDQLVVRRLNMAGQQLLGIPGKNAADKNITDLVGDSDTLLAFINAIMPHLKSQEIEWKTEFQALEGNKRRTLVCQGTTLPQLLDGSKGTVLVFDDITDLIQAEHDAAWAEVAQRLAHEIKNPLTPIQLSTERIQHRLKPQLDKQSADLLDRMSSTIIQQVEAMKTMVNAFSEYARTPSLQLQIMDLNKLIRDVLILYQDNQQGVKIICELDTKTPYTAIDVHRMRQVLVNLVKNALEALENSESSRELKISTSLNEVDEIVLRFEDNGAGIDEKLLPNLFEPYISSKTKGSGLGLAIVKKIIEEHSGNIVATNKETGGAIFTILLPVTSITKDPPAKSKDQQEQV</sequence>
<comment type="subcellular location">
    <subcellularLocation>
        <location evidence="2">Membrane</location>
    </subcellularLocation>
</comment>
<dbReference type="Gene3D" id="3.30.450.20">
    <property type="entry name" value="PAS domain"/>
    <property type="match status" value="1"/>
</dbReference>
<dbReference type="EC" id="2.7.13.3" evidence="3"/>
<evidence type="ECO:0000259" key="8">
    <source>
        <dbReference type="PROSITE" id="PS50109"/>
    </source>
</evidence>
<dbReference type="GO" id="GO:0016020">
    <property type="term" value="C:membrane"/>
    <property type="evidence" value="ECO:0007669"/>
    <property type="project" value="UniProtKB-SubCell"/>
</dbReference>
<dbReference type="SMART" id="SM00388">
    <property type="entry name" value="HisKA"/>
    <property type="match status" value="1"/>
</dbReference>
<dbReference type="Pfam" id="PF02518">
    <property type="entry name" value="HATPase_c"/>
    <property type="match status" value="1"/>
</dbReference>
<dbReference type="InterPro" id="IPR005467">
    <property type="entry name" value="His_kinase_dom"/>
</dbReference>
<dbReference type="SMART" id="SM00304">
    <property type="entry name" value="HAMP"/>
    <property type="match status" value="1"/>
</dbReference>
<dbReference type="SUPFAM" id="SSF47384">
    <property type="entry name" value="Homodimeric domain of signal transducing histidine kinase"/>
    <property type="match status" value="1"/>
</dbReference>
<dbReference type="PANTHER" id="PTHR42878">
    <property type="entry name" value="TWO-COMPONENT HISTIDINE KINASE"/>
    <property type="match status" value="1"/>
</dbReference>
<dbReference type="SUPFAM" id="SSF55874">
    <property type="entry name" value="ATPase domain of HSP90 chaperone/DNA topoisomerase II/histidine kinase"/>
    <property type="match status" value="1"/>
</dbReference>
<dbReference type="PIRSF" id="PIRSF037532">
    <property type="entry name" value="STHK_NtrY"/>
    <property type="match status" value="1"/>
</dbReference>
<dbReference type="GO" id="GO:0007234">
    <property type="term" value="P:osmosensory signaling via phosphorelay pathway"/>
    <property type="evidence" value="ECO:0007669"/>
    <property type="project" value="TreeGrafter"/>
</dbReference>
<reference evidence="10" key="1">
    <citation type="submission" date="2020-01" db="EMBL/GenBank/DDBJ databases">
        <authorList>
            <person name="Meier V. D."/>
            <person name="Meier V D."/>
        </authorList>
    </citation>
    <scope>NUCLEOTIDE SEQUENCE</scope>
    <source>
        <strain evidence="10">HLG_WM_MAG_07</strain>
    </source>
</reference>
<organism evidence="10">
    <name type="scientific">uncultured Thiotrichaceae bacterium</name>
    <dbReference type="NCBI Taxonomy" id="298394"/>
    <lineage>
        <taxon>Bacteria</taxon>
        <taxon>Pseudomonadati</taxon>
        <taxon>Pseudomonadota</taxon>
        <taxon>Gammaproteobacteria</taxon>
        <taxon>Thiotrichales</taxon>
        <taxon>Thiotrichaceae</taxon>
        <taxon>environmental samples</taxon>
    </lineage>
</organism>
<dbReference type="AlphaFoldDB" id="A0A6S6U7I5"/>
<feature type="transmembrane region" description="Helical" evidence="7">
    <location>
        <begin position="49"/>
        <end position="70"/>
    </location>
</feature>
<dbReference type="PRINTS" id="PR00344">
    <property type="entry name" value="BCTRLSENSOR"/>
</dbReference>
<dbReference type="GO" id="GO:0000155">
    <property type="term" value="F:phosphorelay sensor kinase activity"/>
    <property type="evidence" value="ECO:0007669"/>
    <property type="project" value="InterPro"/>
</dbReference>
<dbReference type="CDD" id="cd00082">
    <property type="entry name" value="HisKA"/>
    <property type="match status" value="1"/>
</dbReference>
<evidence type="ECO:0000259" key="9">
    <source>
        <dbReference type="PROSITE" id="PS50885"/>
    </source>
</evidence>
<dbReference type="InterPro" id="IPR017232">
    <property type="entry name" value="NtrY"/>
</dbReference>
<keyword evidence="7" id="KW-0812">Transmembrane</keyword>
<dbReference type="Gene3D" id="6.10.340.10">
    <property type="match status" value="1"/>
</dbReference>
<dbReference type="InterPro" id="IPR036097">
    <property type="entry name" value="HisK_dim/P_sf"/>
</dbReference>
<feature type="transmembrane region" description="Helical" evidence="7">
    <location>
        <begin position="286"/>
        <end position="306"/>
    </location>
</feature>
<dbReference type="GO" id="GO:0030295">
    <property type="term" value="F:protein kinase activator activity"/>
    <property type="evidence" value="ECO:0007669"/>
    <property type="project" value="TreeGrafter"/>
</dbReference>
<feature type="transmembrane region" description="Helical" evidence="7">
    <location>
        <begin position="12"/>
        <end position="29"/>
    </location>
</feature>
<dbReference type="InterPro" id="IPR035965">
    <property type="entry name" value="PAS-like_dom_sf"/>
</dbReference>
<dbReference type="PANTHER" id="PTHR42878:SF12">
    <property type="entry name" value="SENSOR HISTIDINE KINASE YCBM"/>
    <property type="match status" value="1"/>
</dbReference>
<evidence type="ECO:0000256" key="5">
    <source>
        <dbReference type="ARBA" id="ARBA00022679"/>
    </source>
</evidence>
<dbReference type="InterPro" id="IPR003660">
    <property type="entry name" value="HAMP_dom"/>
</dbReference>
<dbReference type="GO" id="GO:0000156">
    <property type="term" value="F:phosphorelay response regulator activity"/>
    <property type="evidence" value="ECO:0007669"/>
    <property type="project" value="TreeGrafter"/>
</dbReference>
<feature type="domain" description="Histidine kinase" evidence="8">
    <location>
        <begin position="504"/>
        <end position="719"/>
    </location>
</feature>
<keyword evidence="7" id="KW-0472">Membrane</keyword>
<dbReference type="EMBL" id="CACVAY010000110">
    <property type="protein sequence ID" value="CAA6822659.1"/>
    <property type="molecule type" value="Genomic_DNA"/>
</dbReference>
<name>A0A6S6U7I5_9GAMM</name>
<proteinExistence type="predicted"/>
<evidence type="ECO:0000313" key="10">
    <source>
        <dbReference type="EMBL" id="CAA6822659.1"/>
    </source>
</evidence>
<gene>
    <name evidence="10" type="ORF">HELGO_WM6376</name>
</gene>
<keyword evidence="5 10" id="KW-0808">Transferase</keyword>
<dbReference type="PROSITE" id="PS50885">
    <property type="entry name" value="HAMP"/>
    <property type="match status" value="1"/>
</dbReference>
<evidence type="ECO:0000256" key="7">
    <source>
        <dbReference type="SAM" id="Phobius"/>
    </source>
</evidence>
<dbReference type="InterPro" id="IPR050351">
    <property type="entry name" value="BphY/WalK/GraS-like"/>
</dbReference>